<dbReference type="AlphaFoldDB" id="A0A183J4T0"/>
<protein>
    <submittedName>
        <fullName evidence="3">EB domain-containing protein</fullName>
    </submittedName>
</protein>
<reference evidence="3" key="1">
    <citation type="submission" date="2016-06" db="UniProtKB">
        <authorList>
            <consortium name="WormBaseParasite"/>
        </authorList>
    </citation>
    <scope>IDENTIFICATION</scope>
</reference>
<reference evidence="1 2" key="2">
    <citation type="submission" date="2018-11" db="EMBL/GenBank/DDBJ databases">
        <authorList>
            <consortium name="Pathogen Informatics"/>
        </authorList>
    </citation>
    <scope>NUCLEOTIDE SEQUENCE [LARGE SCALE GENOMIC DNA]</scope>
</reference>
<dbReference type="Proteomes" id="UP000270296">
    <property type="component" value="Unassembled WGS sequence"/>
</dbReference>
<evidence type="ECO:0000313" key="3">
    <source>
        <dbReference type="WBParaSite" id="SBAD_0001125401-mRNA-1"/>
    </source>
</evidence>
<accession>A0A183J4T0</accession>
<evidence type="ECO:0000313" key="2">
    <source>
        <dbReference type="Proteomes" id="UP000270296"/>
    </source>
</evidence>
<keyword evidence="2" id="KW-1185">Reference proteome</keyword>
<dbReference type="EMBL" id="UZAM01014707">
    <property type="protein sequence ID" value="VDP35291.1"/>
    <property type="molecule type" value="Genomic_DNA"/>
</dbReference>
<gene>
    <name evidence="1" type="ORF">SBAD_LOCUS10878</name>
</gene>
<organism evidence="3">
    <name type="scientific">Soboliphyme baturini</name>
    <dbReference type="NCBI Taxonomy" id="241478"/>
    <lineage>
        <taxon>Eukaryota</taxon>
        <taxon>Metazoa</taxon>
        <taxon>Ecdysozoa</taxon>
        <taxon>Nematoda</taxon>
        <taxon>Enoplea</taxon>
        <taxon>Dorylaimia</taxon>
        <taxon>Dioctophymatida</taxon>
        <taxon>Dioctophymatoidea</taxon>
        <taxon>Soboliphymatidae</taxon>
        <taxon>Soboliphyme</taxon>
    </lineage>
</organism>
<dbReference type="OrthoDB" id="5912424at2759"/>
<sequence length="550" mass="58655">SNQVCVGGKQSSIPCSSGCPQGTYCRETSCCPILRAGIIPSIPVIPPIGFDVPIRCPNGVVPTERCETKCSTEMICYQKWCCPAEQELQKTARWCAGGGTAIGSCSDGCPANAVCENNVCCSYSELFLACSSGLSPVQSCFSGCPTGTVCEPAGCCKIQPDLQPMFVHGPVGRPIFPGLLPYGKVSTFESEIERYLTNVGYVQSGNLHLQNLLMPCPDGSMAIQRCSPGCPIGYACRNEGCCRMPPCPTGGLATNWCNSPFDCHPFQDCIQSVCCSKSLRLCPTGQLPLLPCDNLGICFLGLQCIEGGCCPAVSCPRGLNSVGPCGIGGLCPPGSQCAGGLCCPFSTCPGGNSPFWGGQLPGGPCIRSDQCNGFAIGTATCNYGFCSCVPNSWSNGISCAFGAPPRWSPLTACSQFAKPCTIALHRRARKPILKADFNKDTEAAFWRPSEDLRRYCSTDNTCTPEELCLNSSCVVKKQIGDFNCVEDRECSWHCKHGYCYSDSVKDMTQCRCRKGFSLLGICFEKCPAGTEQVDDECQALATDEETLRKT</sequence>
<dbReference type="WBParaSite" id="SBAD_0001125401-mRNA-1">
    <property type="protein sequence ID" value="SBAD_0001125401-mRNA-1"/>
    <property type="gene ID" value="SBAD_0001125401"/>
</dbReference>
<dbReference type="PANTHER" id="PTHR34150">
    <property type="entry name" value="PROTEIN CBG08832-RELATED"/>
    <property type="match status" value="1"/>
</dbReference>
<proteinExistence type="predicted"/>
<dbReference type="InterPro" id="IPR006150">
    <property type="entry name" value="Cys_repeat_1"/>
</dbReference>
<evidence type="ECO:0000313" key="1">
    <source>
        <dbReference type="EMBL" id="VDP35291.1"/>
    </source>
</evidence>
<dbReference type="PANTHER" id="PTHR34150:SF4">
    <property type="entry name" value="CHITIN BINDING DOMAIN (CHTBD2) CONTAINING"/>
    <property type="match status" value="1"/>
</dbReference>
<dbReference type="SMART" id="SM00289">
    <property type="entry name" value="WR1"/>
    <property type="match status" value="8"/>
</dbReference>
<name>A0A183J4T0_9BILA</name>